<protein>
    <submittedName>
        <fullName evidence="7">MBL fold metallo-hydrolase</fullName>
    </submittedName>
</protein>
<proteinExistence type="predicted"/>
<dbReference type="GO" id="GO:0016787">
    <property type="term" value="F:hydrolase activity"/>
    <property type="evidence" value="ECO:0007669"/>
    <property type="project" value="UniProtKB-KW"/>
</dbReference>
<sequence>MKYAVIPVTPFAQNCTILMCEQTREAAVVDPGGEVERIRAILAKHALKLTRILVTHGHLDHVGGVAELAEATGVPVEGPHRADEFWIKMLPQQSQMMGFGGRVFAPDRWLEEGDTVTVGELTLQVLHCPGHTPGHVVFFEPEAGFAQVGDVLFAGSIGRTDFPGGDHETLIRSIREKLFPLGDQVRFVPGHGPTSTFGEERRSNPFVSGRYG</sequence>
<keyword evidence="8" id="KW-1185">Reference proteome</keyword>
<keyword evidence="2" id="KW-0479">Metal-binding</keyword>
<organism evidence="7 8">
    <name type="scientific">Candidatus Macondimonas diazotrophica</name>
    <dbReference type="NCBI Taxonomy" id="2305248"/>
    <lineage>
        <taxon>Bacteria</taxon>
        <taxon>Pseudomonadati</taxon>
        <taxon>Pseudomonadota</taxon>
        <taxon>Gammaproteobacteria</taxon>
        <taxon>Chromatiales</taxon>
        <taxon>Ectothiorhodospiraceae</taxon>
        <taxon>Candidatus Macondimonas</taxon>
    </lineage>
</organism>
<dbReference type="Proteomes" id="UP000297890">
    <property type="component" value="Unassembled WGS sequence"/>
</dbReference>
<dbReference type="Gene3D" id="3.60.15.10">
    <property type="entry name" value="Ribonuclease Z/Hydroxyacylglutathione hydrolase-like"/>
    <property type="match status" value="1"/>
</dbReference>
<evidence type="ECO:0000256" key="2">
    <source>
        <dbReference type="ARBA" id="ARBA00022723"/>
    </source>
</evidence>
<evidence type="ECO:0000256" key="4">
    <source>
        <dbReference type="ARBA" id="ARBA00022833"/>
    </source>
</evidence>
<dbReference type="AlphaFoldDB" id="A0A4Z0F906"/>
<dbReference type="SUPFAM" id="SSF56281">
    <property type="entry name" value="Metallo-hydrolase/oxidoreductase"/>
    <property type="match status" value="1"/>
</dbReference>
<evidence type="ECO:0000256" key="5">
    <source>
        <dbReference type="SAM" id="MobiDB-lite"/>
    </source>
</evidence>
<dbReference type="GO" id="GO:0046872">
    <property type="term" value="F:metal ion binding"/>
    <property type="evidence" value="ECO:0007669"/>
    <property type="project" value="UniProtKB-KW"/>
</dbReference>
<evidence type="ECO:0000313" key="7">
    <source>
        <dbReference type="EMBL" id="TFZ82036.1"/>
    </source>
</evidence>
<feature type="region of interest" description="Disordered" evidence="5">
    <location>
        <begin position="190"/>
        <end position="212"/>
    </location>
</feature>
<dbReference type="EMBL" id="SRIO01000013">
    <property type="protein sequence ID" value="TFZ82036.1"/>
    <property type="molecule type" value="Genomic_DNA"/>
</dbReference>
<dbReference type="RefSeq" id="WP_135282322.1">
    <property type="nucleotide sequence ID" value="NZ_SRIO01000013.1"/>
</dbReference>
<keyword evidence="3 7" id="KW-0378">Hydrolase</keyword>
<comment type="caution">
    <text evidence="7">The sequence shown here is derived from an EMBL/GenBank/DDBJ whole genome shotgun (WGS) entry which is preliminary data.</text>
</comment>
<feature type="domain" description="Metallo-beta-lactamase" evidence="6">
    <location>
        <begin position="12"/>
        <end position="191"/>
    </location>
</feature>
<evidence type="ECO:0000313" key="8">
    <source>
        <dbReference type="Proteomes" id="UP000297890"/>
    </source>
</evidence>
<name>A0A4Z0F906_9GAMM</name>
<comment type="cofactor">
    <cofactor evidence="1">
        <name>Zn(2+)</name>
        <dbReference type="ChEBI" id="CHEBI:29105"/>
    </cofactor>
</comment>
<evidence type="ECO:0000256" key="3">
    <source>
        <dbReference type="ARBA" id="ARBA00022801"/>
    </source>
</evidence>
<dbReference type="InterPro" id="IPR001279">
    <property type="entry name" value="Metallo-B-lactamas"/>
</dbReference>
<evidence type="ECO:0000256" key="1">
    <source>
        <dbReference type="ARBA" id="ARBA00001947"/>
    </source>
</evidence>
<dbReference type="PANTHER" id="PTHR46233">
    <property type="entry name" value="HYDROXYACYLGLUTATHIONE HYDROLASE GLOC"/>
    <property type="match status" value="1"/>
</dbReference>
<accession>A0A4Z0F906</accession>
<dbReference type="SMART" id="SM00849">
    <property type="entry name" value="Lactamase_B"/>
    <property type="match status" value="1"/>
</dbReference>
<dbReference type="Pfam" id="PF00753">
    <property type="entry name" value="Lactamase_B"/>
    <property type="match status" value="1"/>
</dbReference>
<gene>
    <name evidence="7" type="ORF">E4680_10300</name>
</gene>
<evidence type="ECO:0000259" key="6">
    <source>
        <dbReference type="SMART" id="SM00849"/>
    </source>
</evidence>
<dbReference type="InterPro" id="IPR051453">
    <property type="entry name" value="MBL_Glyoxalase_II"/>
</dbReference>
<dbReference type="PANTHER" id="PTHR46233:SF3">
    <property type="entry name" value="HYDROXYACYLGLUTATHIONE HYDROLASE GLOC"/>
    <property type="match status" value="1"/>
</dbReference>
<keyword evidence="4" id="KW-0862">Zinc</keyword>
<dbReference type="CDD" id="cd07737">
    <property type="entry name" value="YcbL-like_MBL-fold"/>
    <property type="match status" value="1"/>
</dbReference>
<dbReference type="InterPro" id="IPR036866">
    <property type="entry name" value="RibonucZ/Hydroxyglut_hydro"/>
</dbReference>
<reference evidence="7 8" key="1">
    <citation type="journal article" date="2019" name="ISME J.">
        <title>Candidatus Macondimonas diazotrophica, a novel gammaproteobacterial genus dominating crude-oil-contaminated coastal sediments.</title>
        <authorList>
            <person name="Karthikeyan S."/>
            <person name="Konstantinidis K."/>
        </authorList>
    </citation>
    <scope>NUCLEOTIDE SEQUENCE [LARGE SCALE GENOMIC DNA]</scope>
    <source>
        <strain evidence="7 8">KTK01</strain>
    </source>
</reference>
<dbReference type="OrthoDB" id="9802248at2"/>